<reference evidence="2 3" key="1">
    <citation type="submission" date="2016-11" db="EMBL/GenBank/DDBJ databases">
        <authorList>
            <person name="Jaros S."/>
            <person name="Januszkiewicz K."/>
            <person name="Wedrychowicz H."/>
        </authorList>
    </citation>
    <scope>NUCLEOTIDE SEQUENCE [LARGE SCALE GENOMIC DNA]</scope>
    <source>
        <strain evidence="2 3">DSM 28715</strain>
    </source>
</reference>
<dbReference type="STRING" id="1508389.SAMN05444003_2662"/>
<sequence length="198" mass="21306">MSKFVFGTFMVLGLAFYILSDGPDFVPEERVVAEVEPEIIKEPVVGVEEIAVVEPVEDEPVVEVQTTRADTSALLNLSTAELTPTEPEPVFTSLATPLAEPETNDADVVAVLATLVDDVTEELAVEVAAVEPDLDMRFVSGSRVNMRSGPGTNYSVLDTLDGGTAAEVLEVDASGWARIRLPDSNRIGWMAERLLTTN</sequence>
<dbReference type="InterPro" id="IPR003646">
    <property type="entry name" value="SH3-like_bac-type"/>
</dbReference>
<accession>A0A1M5RM85</accession>
<protein>
    <submittedName>
        <fullName evidence="2">SH3 domain-containing protein</fullName>
    </submittedName>
</protein>
<dbReference type="AlphaFoldDB" id="A0A1M5RM85"/>
<dbReference type="PROSITE" id="PS51781">
    <property type="entry name" value="SH3B"/>
    <property type="match status" value="1"/>
</dbReference>
<dbReference type="SMART" id="SM00287">
    <property type="entry name" value="SH3b"/>
    <property type="match status" value="1"/>
</dbReference>
<evidence type="ECO:0000313" key="2">
    <source>
        <dbReference type="EMBL" id="SHH27279.1"/>
    </source>
</evidence>
<dbReference type="Pfam" id="PF08239">
    <property type="entry name" value="SH3_3"/>
    <property type="match status" value="1"/>
</dbReference>
<evidence type="ECO:0000313" key="3">
    <source>
        <dbReference type="Proteomes" id="UP000184074"/>
    </source>
</evidence>
<dbReference type="Proteomes" id="UP000184074">
    <property type="component" value="Unassembled WGS sequence"/>
</dbReference>
<gene>
    <name evidence="2" type="ORF">SAMN05444003_2662</name>
</gene>
<dbReference type="RefSeq" id="WP_072901835.1">
    <property type="nucleotide sequence ID" value="NZ_FQXB01000004.1"/>
</dbReference>
<name>A0A1M5RM85_9RHOB</name>
<proteinExistence type="predicted"/>
<evidence type="ECO:0000259" key="1">
    <source>
        <dbReference type="PROSITE" id="PS51781"/>
    </source>
</evidence>
<dbReference type="EMBL" id="FQXB01000004">
    <property type="protein sequence ID" value="SHH27279.1"/>
    <property type="molecule type" value="Genomic_DNA"/>
</dbReference>
<dbReference type="OrthoDB" id="7433551at2"/>
<organism evidence="2 3">
    <name type="scientific">Cognatiyoonia sediminum</name>
    <dbReference type="NCBI Taxonomy" id="1508389"/>
    <lineage>
        <taxon>Bacteria</taxon>
        <taxon>Pseudomonadati</taxon>
        <taxon>Pseudomonadota</taxon>
        <taxon>Alphaproteobacteria</taxon>
        <taxon>Rhodobacterales</taxon>
        <taxon>Paracoccaceae</taxon>
        <taxon>Cognatiyoonia</taxon>
    </lineage>
</organism>
<keyword evidence="3" id="KW-1185">Reference proteome</keyword>
<feature type="domain" description="SH3b" evidence="1">
    <location>
        <begin position="134"/>
        <end position="198"/>
    </location>
</feature>
<dbReference type="Gene3D" id="2.30.30.40">
    <property type="entry name" value="SH3 Domains"/>
    <property type="match status" value="1"/>
</dbReference>